<evidence type="ECO:0000313" key="2">
    <source>
        <dbReference type="Proteomes" id="UP000277326"/>
    </source>
</evidence>
<accession>A0A3M0CRV9</accession>
<reference evidence="1 2" key="1">
    <citation type="journal article" date="2015" name="Stand. Genomic Sci.">
        <title>Genomic Encyclopedia of Bacterial and Archaeal Type Strains, Phase III: the genomes of soil and plant-associated and newly described type strains.</title>
        <authorList>
            <person name="Whitman W.B."/>
            <person name="Woyke T."/>
            <person name="Klenk H.P."/>
            <person name="Zhou Y."/>
            <person name="Lilburn T.G."/>
            <person name="Beck B.J."/>
            <person name="De Vos P."/>
            <person name="Vandamme P."/>
            <person name="Eisen J.A."/>
            <person name="Garrity G."/>
            <person name="Hugenholtz P."/>
            <person name="Kyrpides N.C."/>
        </authorList>
    </citation>
    <scope>NUCLEOTIDE SEQUENCE [LARGE SCALE GENOMIC DNA]</scope>
    <source>
        <strain evidence="1 2">CGMCC 1.10124</strain>
    </source>
</reference>
<gene>
    <name evidence="1" type="ORF">ATH50_3389</name>
</gene>
<dbReference type="Proteomes" id="UP000277326">
    <property type="component" value="Unassembled WGS sequence"/>
</dbReference>
<proteinExistence type="predicted"/>
<name>A0A3M0CRV9_9EURY</name>
<organism evidence="1 2">
    <name type="scientific">Haloplanus aerogenes</name>
    <dbReference type="NCBI Taxonomy" id="660522"/>
    <lineage>
        <taxon>Archaea</taxon>
        <taxon>Methanobacteriati</taxon>
        <taxon>Methanobacteriota</taxon>
        <taxon>Stenosarchaea group</taxon>
        <taxon>Halobacteria</taxon>
        <taxon>Halobacteriales</taxon>
        <taxon>Haloferacaceae</taxon>
        <taxon>Haloplanus</taxon>
    </lineage>
</organism>
<sequence length="88" mass="9980">MDTDYRLFPSFGLDLDTLPNPISVPTEAGELDDGALADELGVHRSDRPYPERVLWQAFAYTTFDPRDDTPPELTQLETGHIVLRKESF</sequence>
<dbReference type="AlphaFoldDB" id="A0A3M0CRV9"/>
<comment type="caution">
    <text evidence="1">The sequence shown here is derived from an EMBL/GenBank/DDBJ whole genome shotgun (WGS) entry which is preliminary data.</text>
</comment>
<dbReference type="EMBL" id="REFS01000008">
    <property type="protein sequence ID" value="RMB11687.1"/>
    <property type="molecule type" value="Genomic_DNA"/>
</dbReference>
<evidence type="ECO:0000313" key="1">
    <source>
        <dbReference type="EMBL" id="RMB11687.1"/>
    </source>
</evidence>
<protein>
    <submittedName>
        <fullName evidence="1">Uncharacterized protein</fullName>
    </submittedName>
</protein>